<evidence type="ECO:0000313" key="2">
    <source>
        <dbReference type="EMBL" id="GFU18151.1"/>
    </source>
</evidence>
<gene>
    <name evidence="2" type="ORF">NPIL_329361</name>
</gene>
<evidence type="ECO:0000256" key="1">
    <source>
        <dbReference type="SAM" id="MobiDB-lite"/>
    </source>
</evidence>
<feature type="region of interest" description="Disordered" evidence="1">
    <location>
        <begin position="68"/>
        <end position="88"/>
    </location>
</feature>
<dbReference type="Proteomes" id="UP000887013">
    <property type="component" value="Unassembled WGS sequence"/>
</dbReference>
<accession>A0A8X6QGU3</accession>
<comment type="caution">
    <text evidence="2">The sequence shown here is derived from an EMBL/GenBank/DDBJ whole genome shotgun (WGS) entry which is preliminary data.</text>
</comment>
<name>A0A8X6QGU3_NEPPI</name>
<evidence type="ECO:0000313" key="3">
    <source>
        <dbReference type="Proteomes" id="UP000887013"/>
    </source>
</evidence>
<reference evidence="2" key="1">
    <citation type="submission" date="2020-08" db="EMBL/GenBank/DDBJ databases">
        <title>Multicomponent nature underlies the extraordinary mechanical properties of spider dragline silk.</title>
        <authorList>
            <person name="Kono N."/>
            <person name="Nakamura H."/>
            <person name="Mori M."/>
            <person name="Yoshida Y."/>
            <person name="Ohtoshi R."/>
            <person name="Malay A.D."/>
            <person name="Moran D.A.P."/>
            <person name="Tomita M."/>
            <person name="Numata K."/>
            <person name="Arakawa K."/>
        </authorList>
    </citation>
    <scope>NUCLEOTIDE SEQUENCE</scope>
</reference>
<protein>
    <submittedName>
        <fullName evidence="2">Uncharacterized protein</fullName>
    </submittedName>
</protein>
<organism evidence="2 3">
    <name type="scientific">Nephila pilipes</name>
    <name type="common">Giant wood spider</name>
    <name type="synonym">Nephila maculata</name>
    <dbReference type="NCBI Taxonomy" id="299642"/>
    <lineage>
        <taxon>Eukaryota</taxon>
        <taxon>Metazoa</taxon>
        <taxon>Ecdysozoa</taxon>
        <taxon>Arthropoda</taxon>
        <taxon>Chelicerata</taxon>
        <taxon>Arachnida</taxon>
        <taxon>Araneae</taxon>
        <taxon>Araneomorphae</taxon>
        <taxon>Entelegynae</taxon>
        <taxon>Araneoidea</taxon>
        <taxon>Nephilidae</taxon>
        <taxon>Nephila</taxon>
    </lineage>
</organism>
<dbReference type="AlphaFoldDB" id="A0A8X6QGU3"/>
<proteinExistence type="predicted"/>
<sequence>MGQRATVNDVEIRGAPQWYQRDAQHCAAQTKRLRARLYSHGIAALRIKRAAHTRYHFAALATLRLKHARRHAKPRQHTTTTRRLPPSAARRRLYRAATHGSASKADTASAFAIARSWYAKQQAQRLLLPQRTAAAQRGYREVTPATNALPAVALLPANAVSRSHLLQTRQLRICSPPPWQTARTLASLLQRHSATARSLLP</sequence>
<keyword evidence="3" id="KW-1185">Reference proteome</keyword>
<dbReference type="EMBL" id="BMAW01126759">
    <property type="protein sequence ID" value="GFU18151.1"/>
    <property type="molecule type" value="Genomic_DNA"/>
</dbReference>
<feature type="compositionally biased region" description="Low complexity" evidence="1">
    <location>
        <begin position="78"/>
        <end position="88"/>
    </location>
</feature>